<evidence type="ECO:0000313" key="3">
    <source>
        <dbReference type="EMBL" id="CAE8604347.1"/>
    </source>
</evidence>
<keyword evidence="4" id="KW-1185">Reference proteome</keyword>
<accession>A0A813EZH7</accession>
<reference evidence="3" key="1">
    <citation type="submission" date="2021-02" db="EMBL/GenBank/DDBJ databases">
        <authorList>
            <person name="Dougan E. K."/>
            <person name="Rhodes N."/>
            <person name="Thang M."/>
            <person name="Chan C."/>
        </authorList>
    </citation>
    <scope>NUCLEOTIDE SEQUENCE</scope>
</reference>
<dbReference type="Proteomes" id="UP000654075">
    <property type="component" value="Unassembled WGS sequence"/>
</dbReference>
<evidence type="ECO:0000256" key="1">
    <source>
        <dbReference type="SAM" id="MobiDB-lite"/>
    </source>
</evidence>
<sequence>MAISCPAAEDESEDSEDSEVPYPLCFESQNDQSNKRAVEDVIGIPMPRGKVDLTNYTLPPTPHFFTFEAGSKRLHVRNTLPACNPHLVRGSIFFLHGYGAHINHPMLHQWLQRLAAAGYAIFSFDFPGHGYSPGERAYVKDFEEFLSAYMEFVHLVRTTPTSKGSTFDFGIAIEGLLQAARQKPFFIIGESMGGLLALVTSQRVRRDITLAASFGGSVLLAPALKVDMPPEAVIYLIRHAVVPLMPSSIMPAFLSKSASVPISAIIRDEEMADKVQKDNWGEAKGGLGWRNGMRWVTINAFTLLMQNLPEVMSSSEGPMLVLHDPQDAIAHFGGSERLMELSPSKDKALIKMEDARHDIASNEPETSASHVIEWLAKHRSLRFNNYIHNKRPHLRF</sequence>
<evidence type="ECO:0000259" key="2">
    <source>
        <dbReference type="Pfam" id="PF12146"/>
    </source>
</evidence>
<dbReference type="OrthoDB" id="2498029at2759"/>
<dbReference type="InterPro" id="IPR051044">
    <property type="entry name" value="MAG_DAG_Lipase"/>
</dbReference>
<feature type="compositionally biased region" description="Acidic residues" evidence="1">
    <location>
        <begin position="8"/>
        <end position="19"/>
    </location>
</feature>
<dbReference type="SUPFAM" id="SSF53474">
    <property type="entry name" value="alpha/beta-Hydrolases"/>
    <property type="match status" value="1"/>
</dbReference>
<dbReference type="InterPro" id="IPR022742">
    <property type="entry name" value="Hydrolase_4"/>
</dbReference>
<feature type="region of interest" description="Disordered" evidence="1">
    <location>
        <begin position="1"/>
        <end position="22"/>
    </location>
</feature>
<evidence type="ECO:0000313" key="4">
    <source>
        <dbReference type="Proteomes" id="UP000654075"/>
    </source>
</evidence>
<dbReference type="EMBL" id="CAJNNV010016322">
    <property type="protein sequence ID" value="CAE8604347.1"/>
    <property type="molecule type" value="Genomic_DNA"/>
</dbReference>
<organism evidence="3 4">
    <name type="scientific">Polarella glacialis</name>
    <name type="common">Dinoflagellate</name>
    <dbReference type="NCBI Taxonomy" id="89957"/>
    <lineage>
        <taxon>Eukaryota</taxon>
        <taxon>Sar</taxon>
        <taxon>Alveolata</taxon>
        <taxon>Dinophyceae</taxon>
        <taxon>Suessiales</taxon>
        <taxon>Suessiaceae</taxon>
        <taxon>Polarella</taxon>
    </lineage>
</organism>
<feature type="domain" description="Serine aminopeptidase S33" evidence="2">
    <location>
        <begin position="88"/>
        <end position="364"/>
    </location>
</feature>
<dbReference type="Pfam" id="PF12146">
    <property type="entry name" value="Hydrolase_4"/>
    <property type="match status" value="1"/>
</dbReference>
<dbReference type="Gene3D" id="3.40.50.1820">
    <property type="entry name" value="alpha/beta hydrolase"/>
    <property type="match status" value="1"/>
</dbReference>
<gene>
    <name evidence="3" type="ORF">PGLA1383_LOCUS22511</name>
</gene>
<dbReference type="PANTHER" id="PTHR11614">
    <property type="entry name" value="PHOSPHOLIPASE-RELATED"/>
    <property type="match status" value="1"/>
</dbReference>
<protein>
    <recommendedName>
        <fullName evidence="2">Serine aminopeptidase S33 domain-containing protein</fullName>
    </recommendedName>
</protein>
<name>A0A813EZH7_POLGL</name>
<comment type="caution">
    <text evidence="3">The sequence shown here is derived from an EMBL/GenBank/DDBJ whole genome shotgun (WGS) entry which is preliminary data.</text>
</comment>
<dbReference type="InterPro" id="IPR029058">
    <property type="entry name" value="AB_hydrolase_fold"/>
</dbReference>
<dbReference type="AlphaFoldDB" id="A0A813EZH7"/>
<proteinExistence type="predicted"/>